<dbReference type="STRING" id="658167.SAMN04488135_11914"/>
<dbReference type="PIRSF" id="PIRSF005261">
    <property type="entry name" value="Heat_shock_Hsp33"/>
    <property type="match status" value="1"/>
</dbReference>
<dbReference type="CDD" id="cd00498">
    <property type="entry name" value="Hsp33"/>
    <property type="match status" value="1"/>
</dbReference>
<dbReference type="GO" id="GO:0005737">
    <property type="term" value="C:cytoplasm"/>
    <property type="evidence" value="ECO:0007669"/>
    <property type="project" value="InterPro"/>
</dbReference>
<reference evidence="6 7" key="1">
    <citation type="submission" date="2016-11" db="EMBL/GenBank/DDBJ databases">
        <authorList>
            <person name="Jaros S."/>
            <person name="Januszkiewicz K."/>
            <person name="Wedrychowicz H."/>
        </authorList>
    </citation>
    <scope>NUCLEOTIDE SEQUENCE [LARGE SCALE GENOMIC DNA]</scope>
    <source>
        <strain evidence="6 7">CGMCC 1.10190</strain>
    </source>
</reference>
<evidence type="ECO:0000256" key="4">
    <source>
        <dbReference type="ARBA" id="ARBA00023186"/>
    </source>
</evidence>
<keyword evidence="5" id="KW-0676">Redox-active center</keyword>
<dbReference type="GO" id="GO:0051082">
    <property type="term" value="F:unfolded protein binding"/>
    <property type="evidence" value="ECO:0007669"/>
    <property type="project" value="InterPro"/>
</dbReference>
<dbReference type="Proteomes" id="UP000184226">
    <property type="component" value="Unassembled WGS sequence"/>
</dbReference>
<gene>
    <name evidence="6" type="ORF">SAMN04488135_11914</name>
</gene>
<name>A0A1M5ZVV2_9BURK</name>
<sequence>MTDQLKKYLLPDHSTRLQAVKLTSAWQAGLVHQHYPECVQRLLGELVSAAVLLATNIKFDGSLVLQLQGDGPIALVVVECTADLAIRATVTLREGHDIPADGTLQSLLNAHGKGRFVVVLDPNRDTTDLEPYQGIVPLEGDSVAQVLELYMRNSEQLDTRIWLASDAENSAGLLLQRLPDHGGTTDEDHESRDETWTRVRHLAATVKYGELLELDSDTLIHRLFWEEDLIAFEPQQVRWHCPCTRERVANMLRMLGREEIEDILSEREKIDISCNFCGKPYQFDAIDCAGLFLDNLDTAHSDHKSVH</sequence>
<evidence type="ECO:0000313" key="6">
    <source>
        <dbReference type="EMBL" id="SHI28053.1"/>
    </source>
</evidence>
<protein>
    <submittedName>
        <fullName evidence="6">Molecular chaperone Hsp33</fullName>
    </submittedName>
</protein>
<keyword evidence="2" id="KW-0862">Zinc</keyword>
<dbReference type="GO" id="GO:0042026">
    <property type="term" value="P:protein refolding"/>
    <property type="evidence" value="ECO:0007669"/>
    <property type="project" value="TreeGrafter"/>
</dbReference>
<evidence type="ECO:0000313" key="7">
    <source>
        <dbReference type="Proteomes" id="UP000184226"/>
    </source>
</evidence>
<dbReference type="GO" id="GO:0044183">
    <property type="term" value="F:protein folding chaperone"/>
    <property type="evidence" value="ECO:0007669"/>
    <property type="project" value="TreeGrafter"/>
</dbReference>
<dbReference type="PANTHER" id="PTHR30111:SF1">
    <property type="entry name" value="33 KDA CHAPERONIN"/>
    <property type="match status" value="1"/>
</dbReference>
<dbReference type="SUPFAM" id="SSF64397">
    <property type="entry name" value="Hsp33 domain"/>
    <property type="match status" value="1"/>
</dbReference>
<dbReference type="Pfam" id="PF01430">
    <property type="entry name" value="HSP33"/>
    <property type="match status" value="1"/>
</dbReference>
<evidence type="ECO:0000256" key="2">
    <source>
        <dbReference type="ARBA" id="ARBA00022833"/>
    </source>
</evidence>
<dbReference type="OrthoDB" id="9793753at2"/>
<accession>A0A1M5ZVV2</accession>
<dbReference type="PANTHER" id="PTHR30111">
    <property type="entry name" value="33 KDA CHAPERONIN"/>
    <property type="match status" value="1"/>
</dbReference>
<keyword evidence="3" id="KW-1015">Disulfide bond</keyword>
<dbReference type="Gene3D" id="3.90.1280.10">
    <property type="entry name" value="HSP33 redox switch-like"/>
    <property type="match status" value="1"/>
</dbReference>
<keyword evidence="7" id="KW-1185">Reference proteome</keyword>
<dbReference type="Gene3D" id="1.10.287.480">
    <property type="entry name" value="helix hairpin bin"/>
    <property type="match status" value="1"/>
</dbReference>
<dbReference type="AlphaFoldDB" id="A0A1M5ZVV2"/>
<keyword evidence="1" id="KW-0963">Cytoplasm</keyword>
<dbReference type="InterPro" id="IPR016153">
    <property type="entry name" value="Heat_shock_Hsp33_N"/>
</dbReference>
<organism evidence="6 7">
    <name type="scientific">Pollutimonas bauzanensis</name>
    <dbReference type="NCBI Taxonomy" id="658167"/>
    <lineage>
        <taxon>Bacteria</taxon>
        <taxon>Pseudomonadati</taxon>
        <taxon>Pseudomonadota</taxon>
        <taxon>Betaproteobacteria</taxon>
        <taxon>Burkholderiales</taxon>
        <taxon>Alcaligenaceae</taxon>
        <taxon>Pollutimonas</taxon>
    </lineage>
</organism>
<keyword evidence="4" id="KW-0143">Chaperone</keyword>
<dbReference type="Gene3D" id="3.55.30.10">
    <property type="entry name" value="Hsp33 domain"/>
    <property type="match status" value="1"/>
</dbReference>
<evidence type="ECO:0000256" key="5">
    <source>
        <dbReference type="ARBA" id="ARBA00023284"/>
    </source>
</evidence>
<dbReference type="InterPro" id="IPR000397">
    <property type="entry name" value="Heat_shock_Hsp33"/>
</dbReference>
<proteinExistence type="predicted"/>
<dbReference type="InterPro" id="IPR023212">
    <property type="entry name" value="Hsp33_helix_hairpin_bin_dom_sf"/>
</dbReference>
<evidence type="ECO:0000256" key="3">
    <source>
        <dbReference type="ARBA" id="ARBA00023157"/>
    </source>
</evidence>
<dbReference type="RefSeq" id="WP_073108925.1">
    <property type="nucleotide sequence ID" value="NZ_FQXE01000019.1"/>
</dbReference>
<dbReference type="SUPFAM" id="SSF118352">
    <property type="entry name" value="HSP33 redox switch-like"/>
    <property type="match status" value="1"/>
</dbReference>
<evidence type="ECO:0000256" key="1">
    <source>
        <dbReference type="ARBA" id="ARBA00022490"/>
    </source>
</evidence>
<dbReference type="InterPro" id="IPR016154">
    <property type="entry name" value="Heat_shock_Hsp33_C"/>
</dbReference>
<dbReference type="EMBL" id="FQXE01000019">
    <property type="protein sequence ID" value="SHI28053.1"/>
    <property type="molecule type" value="Genomic_DNA"/>
</dbReference>